<dbReference type="AlphaFoldDB" id="A0AAN4HJS4"/>
<dbReference type="RefSeq" id="WP_001268865.1">
    <property type="nucleotide sequence ID" value="NZ_ARXZ02000004.1"/>
</dbReference>
<proteinExistence type="predicted"/>
<protein>
    <submittedName>
        <fullName evidence="1">Uncharacterized protein</fullName>
    </submittedName>
</protein>
<reference evidence="1 2" key="1">
    <citation type="journal article" date="2013" name="Genome Announc.">
        <title>Draft Genome Sequence of Bacillus thuringiensis var. thuringiensis Strain T01-328, a Brazilian Isolate That Produces a Soluble Pesticide Protein, Cry1Ia.</title>
        <authorList>
            <person name="Varani A.M."/>
            <person name="Lemos M.V."/>
            <person name="Fernandes C.C."/>
            <person name="Lemos E.G."/>
            <person name="Alves E.C."/>
            <person name="Desiderio J.A."/>
        </authorList>
    </citation>
    <scope>NUCLEOTIDE SEQUENCE [LARGE SCALE GENOMIC DNA]</scope>
    <source>
        <strain evidence="1 2">T01-328</strain>
    </source>
</reference>
<dbReference type="Proteomes" id="UP000013487">
    <property type="component" value="Unassembled WGS sequence"/>
</dbReference>
<evidence type="ECO:0000313" key="2">
    <source>
        <dbReference type="Proteomes" id="UP000013487"/>
    </source>
</evidence>
<gene>
    <name evidence="1" type="ORF">BTCBT_002601</name>
</gene>
<evidence type="ECO:0000313" key="1">
    <source>
        <dbReference type="EMBL" id="ERI01046.1"/>
    </source>
</evidence>
<organism evidence="1 2">
    <name type="scientific">Bacillus thuringiensis T01-328</name>
    <dbReference type="NCBI Taxonomy" id="1324966"/>
    <lineage>
        <taxon>Bacteria</taxon>
        <taxon>Bacillati</taxon>
        <taxon>Bacillota</taxon>
        <taxon>Bacilli</taxon>
        <taxon>Bacillales</taxon>
        <taxon>Bacillaceae</taxon>
        <taxon>Bacillus</taxon>
        <taxon>Bacillus cereus group</taxon>
    </lineage>
</organism>
<accession>A0AAN4HJS4</accession>
<name>A0AAN4HJS4_BACTU</name>
<comment type="caution">
    <text evidence="1">The sequence shown here is derived from an EMBL/GenBank/DDBJ whole genome shotgun (WGS) entry which is preliminary data.</text>
</comment>
<sequence>MRYHVNYIRESVVKAKVIRRSFWTVLEGDTPEEAVKQIPKEYQAKEIFMILMKE</sequence>
<dbReference type="EMBL" id="ARXZ02000004">
    <property type="protein sequence ID" value="ERI01046.1"/>
    <property type="molecule type" value="Genomic_DNA"/>
</dbReference>